<evidence type="ECO:0008006" key="13">
    <source>
        <dbReference type="Google" id="ProtNLM"/>
    </source>
</evidence>
<dbReference type="InterPro" id="IPR013083">
    <property type="entry name" value="Znf_RING/FYVE/PHD"/>
</dbReference>
<dbReference type="GO" id="GO:0008270">
    <property type="term" value="F:zinc ion binding"/>
    <property type="evidence" value="ECO:0007669"/>
    <property type="project" value="UniProtKB-KW"/>
</dbReference>
<evidence type="ECO:0000259" key="7">
    <source>
        <dbReference type="PROSITE" id="PS50016"/>
    </source>
</evidence>
<dbReference type="InterPro" id="IPR019787">
    <property type="entry name" value="Znf_PHD-finger"/>
</dbReference>
<organism evidence="11 12">
    <name type="scientific">Rhizodiscina lignyota</name>
    <dbReference type="NCBI Taxonomy" id="1504668"/>
    <lineage>
        <taxon>Eukaryota</taxon>
        <taxon>Fungi</taxon>
        <taxon>Dikarya</taxon>
        <taxon>Ascomycota</taxon>
        <taxon>Pezizomycotina</taxon>
        <taxon>Dothideomycetes</taxon>
        <taxon>Pleosporomycetidae</taxon>
        <taxon>Aulographales</taxon>
        <taxon>Rhizodiscinaceae</taxon>
        <taxon>Rhizodiscina</taxon>
    </lineage>
</organism>
<dbReference type="CDD" id="cd15497">
    <property type="entry name" value="PHD1_Snt2p_like"/>
    <property type="match status" value="1"/>
</dbReference>
<dbReference type="InterPro" id="IPR043151">
    <property type="entry name" value="BAH_sf"/>
</dbReference>
<evidence type="ECO:0000256" key="6">
    <source>
        <dbReference type="SAM" id="MobiDB-lite"/>
    </source>
</evidence>
<dbReference type="PANTHER" id="PTHR47672:SF1">
    <property type="entry name" value="E3 UBIQUITIN-PROTEIN LIGASE SNT2"/>
    <property type="match status" value="1"/>
</dbReference>
<evidence type="ECO:0000256" key="5">
    <source>
        <dbReference type="PROSITE-ProRule" id="PRU00146"/>
    </source>
</evidence>
<evidence type="ECO:0000259" key="8">
    <source>
        <dbReference type="PROSITE" id="PS51038"/>
    </source>
</evidence>
<evidence type="ECO:0000256" key="2">
    <source>
        <dbReference type="ARBA" id="ARBA00022771"/>
    </source>
</evidence>
<feature type="non-terminal residue" evidence="11">
    <location>
        <position position="1363"/>
    </location>
</feature>
<feature type="compositionally biased region" description="Polar residues" evidence="6">
    <location>
        <begin position="97"/>
        <end position="114"/>
    </location>
</feature>
<keyword evidence="4" id="KW-0539">Nucleus</keyword>
<dbReference type="Gene3D" id="3.30.40.10">
    <property type="entry name" value="Zinc/RING finger domain, C3HC4 (zinc finger)"/>
    <property type="match status" value="2"/>
</dbReference>
<feature type="compositionally biased region" description="Pro residues" evidence="6">
    <location>
        <begin position="901"/>
        <end position="916"/>
    </location>
</feature>
<dbReference type="Pfam" id="PF13831">
    <property type="entry name" value="PHD_2"/>
    <property type="match status" value="1"/>
</dbReference>
<dbReference type="EMBL" id="ML978139">
    <property type="protein sequence ID" value="KAF2093139.1"/>
    <property type="molecule type" value="Genomic_DNA"/>
</dbReference>
<dbReference type="InterPro" id="IPR011011">
    <property type="entry name" value="Znf_FYVE_PHD"/>
</dbReference>
<dbReference type="PROSITE" id="PS50016">
    <property type="entry name" value="ZF_PHD_2"/>
    <property type="match status" value="2"/>
</dbReference>
<comment type="caution">
    <text evidence="11">The sequence shown here is derived from an EMBL/GenBank/DDBJ whole genome shotgun (WGS) entry which is preliminary data.</text>
</comment>
<dbReference type="Pfam" id="PF01426">
    <property type="entry name" value="BAH"/>
    <property type="match status" value="1"/>
</dbReference>
<dbReference type="InterPro" id="IPR001025">
    <property type="entry name" value="BAH_dom"/>
</dbReference>
<dbReference type="PROSITE" id="PS51805">
    <property type="entry name" value="EPHD"/>
    <property type="match status" value="1"/>
</dbReference>
<dbReference type="PANTHER" id="PTHR47672">
    <property type="entry name" value="E3 UBIQUITIN-PROTEIN LIGASE SNT2"/>
    <property type="match status" value="1"/>
</dbReference>
<dbReference type="Gene3D" id="2.30.30.490">
    <property type="match status" value="1"/>
</dbReference>
<dbReference type="Pfam" id="PF00628">
    <property type="entry name" value="PHD"/>
    <property type="match status" value="1"/>
</dbReference>
<protein>
    <recommendedName>
        <fullName evidence="13">BAH-domain-containing protein</fullName>
    </recommendedName>
</protein>
<feature type="region of interest" description="Disordered" evidence="6">
    <location>
        <begin position="852"/>
        <end position="919"/>
    </location>
</feature>
<accession>A0A9P4I649</accession>
<feature type="compositionally biased region" description="Polar residues" evidence="6">
    <location>
        <begin position="59"/>
        <end position="73"/>
    </location>
</feature>
<keyword evidence="1" id="KW-0479">Metal-binding</keyword>
<dbReference type="SUPFAM" id="SSF57903">
    <property type="entry name" value="FYVE/PHD zinc finger"/>
    <property type="match status" value="2"/>
</dbReference>
<feature type="compositionally biased region" description="Polar residues" evidence="6">
    <location>
        <begin position="853"/>
        <end position="874"/>
    </location>
</feature>
<dbReference type="Gene3D" id="1.10.10.60">
    <property type="entry name" value="Homeodomain-like"/>
    <property type="match status" value="1"/>
</dbReference>
<dbReference type="GO" id="GO:0036205">
    <property type="term" value="P:histone catabolic process"/>
    <property type="evidence" value="ECO:0007669"/>
    <property type="project" value="TreeGrafter"/>
</dbReference>
<evidence type="ECO:0000256" key="3">
    <source>
        <dbReference type="ARBA" id="ARBA00022833"/>
    </source>
</evidence>
<feature type="domain" description="ELM2" evidence="9">
    <location>
        <begin position="481"/>
        <end position="650"/>
    </location>
</feature>
<evidence type="ECO:0000256" key="1">
    <source>
        <dbReference type="ARBA" id="ARBA00022723"/>
    </source>
</evidence>
<dbReference type="GO" id="GO:0048189">
    <property type="term" value="C:Lid2 complex"/>
    <property type="evidence" value="ECO:0007669"/>
    <property type="project" value="TreeGrafter"/>
</dbReference>
<feature type="domain" description="PHD-type" evidence="7">
    <location>
        <begin position="336"/>
        <end position="388"/>
    </location>
</feature>
<dbReference type="Proteomes" id="UP000799772">
    <property type="component" value="Unassembled WGS sequence"/>
</dbReference>
<feature type="domain" description="PHD-type" evidence="7">
    <location>
        <begin position="923"/>
        <end position="973"/>
    </location>
</feature>
<sequence>SHTSQKDGQAGGAAPYGTRSRNRPASQRPNYAEDVEMDFEYHHPPVEAANKDHVAPERNYTSSPSTSARQSPGPTAKRGAAPSNGAITPQAKEVNIPGTSSFSANPNAGTSGPTSKKRKAAASSNTPNGHVAGNGGSGAPSRKAANTNAHFQLARDSNMYFFERTKQCLKNGKLESDDGTTFAVDDFVYLVCEPPGEPYYLGRIMEFRLQDSENPNSPVETMRINWFYRPRDVMRSSQDTRLLYATMHSDMCPLTSLRGKIQIRHRSEIPDLDEYRKQKDSFWFEEVFDRFIHRYYRAIPTSDVINVPEKVKKALDERWKYIVVEQNKIKELTTPGKNCVRCKAFAPPDESVECAICKNMYHMQCVRPPLAKKPSRGFGWSCAPCSRAQERKLEARHTPLVGDGATEPEDEEFQEEEDDDTGAAVNTTAPSPSGDDGQVDLHPGTQAEIALAKMWPMRYLGIHCRPEDALQYDDRAIYPRASSRLGPRHQANVNVWHGRPVELVKPAEIKKRYAKNTTHKKDGKFAKDTAAALEADRAERAKRPKWVQDEPPGYVRRGDDHPNTDKENTAKLLFKMPTFGEHSSRGEDDQAAQPADYVSLVDRYMDRAKAWARSADIKDCFVDFLDAALRAFQDNNYDEDAALRQIKKLDPKKDLRDPTKMLNSEERKRFDEGVAKYGSELRNIRLHCRSVQHRDIVRYWYYWKKTPKGREIWGHYGGRRGAARRADPENSSKLLDDIADDRDDSAFDVEKASTKKRGFCCKFCSTKRSRQWRRAPGVAPGTTVSADGKPAGKDKANALVVALCDRCASFWRRYAIKWEDWEDVAKKVAQGGTKQMRRRIDEEVLQEFKNAQEAATMSANETADTGYSTPSATQEPAKKKQKVVDKEAAAAAQAKEKQKVAPPPKLPTPPPPPIEPAQPKFRDLPCAVCEQYTDPADPQMISCQSCRLTVHRNCYGITDAQRTKWICDTCTNDRKERVSYVSNSAACIDYKCVLCPVEHRYWALVEPPKISHKKKGDREKEKERLEKELCDQLEKDYKQQQLLKGRPPEPREALKRTSMNNWVHITCAVWTPETKFGDAKSLDLVEGISQIPKARWEQVCKLCKSSAGGACVGCHQCHATFHVGCAHDAAYTFGFDISPVKGSRRDGANIVTFGNETGIATAAIWCKEHTPKTIVHFSNEIVDDQGTFALQRYVINFKQADLTLTGTTRKATLLDESAKNIVTNGAVQPVNRRASTTTGASSRGGRNSNAGISGTNETREVAQSPSSIAASDRKCEKCGIDVSPRWFLVKERDRVPPMEPVRHAPPIDGMPTVNGIKHESPSFNALHHPDTRMTNGVDDRANSTHERYLCQKCHWKKKKGIED</sequence>
<keyword evidence="12" id="KW-1185">Reference proteome</keyword>
<feature type="compositionally biased region" description="Polar residues" evidence="6">
    <location>
        <begin position="1233"/>
        <end position="1268"/>
    </location>
</feature>
<feature type="compositionally biased region" description="Acidic residues" evidence="6">
    <location>
        <begin position="406"/>
        <end position="421"/>
    </location>
</feature>
<evidence type="ECO:0000313" key="12">
    <source>
        <dbReference type="Proteomes" id="UP000799772"/>
    </source>
</evidence>
<feature type="region of interest" description="Disordered" evidence="6">
    <location>
        <begin position="1"/>
        <end position="145"/>
    </location>
</feature>
<keyword evidence="2 5" id="KW-0863">Zinc-finger</keyword>
<dbReference type="GO" id="GO:0004842">
    <property type="term" value="F:ubiquitin-protein transferase activity"/>
    <property type="evidence" value="ECO:0007669"/>
    <property type="project" value="TreeGrafter"/>
</dbReference>
<dbReference type="InterPro" id="IPR029617">
    <property type="entry name" value="Snt2"/>
</dbReference>
<evidence type="ECO:0000259" key="10">
    <source>
        <dbReference type="PROSITE" id="PS51805"/>
    </source>
</evidence>
<feature type="non-terminal residue" evidence="11">
    <location>
        <position position="1"/>
    </location>
</feature>
<feature type="region of interest" description="Disordered" evidence="6">
    <location>
        <begin position="394"/>
        <end position="442"/>
    </location>
</feature>
<proteinExistence type="predicted"/>
<dbReference type="SMART" id="SM00439">
    <property type="entry name" value="BAH"/>
    <property type="match status" value="1"/>
</dbReference>
<dbReference type="Pfam" id="PF13832">
    <property type="entry name" value="zf-HC5HC2H_2"/>
    <property type="match status" value="1"/>
</dbReference>
<reference evidence="11" key="1">
    <citation type="journal article" date="2020" name="Stud. Mycol.">
        <title>101 Dothideomycetes genomes: a test case for predicting lifestyles and emergence of pathogens.</title>
        <authorList>
            <person name="Haridas S."/>
            <person name="Albert R."/>
            <person name="Binder M."/>
            <person name="Bloem J."/>
            <person name="Labutti K."/>
            <person name="Salamov A."/>
            <person name="Andreopoulos B."/>
            <person name="Baker S."/>
            <person name="Barry K."/>
            <person name="Bills G."/>
            <person name="Bluhm B."/>
            <person name="Cannon C."/>
            <person name="Castanera R."/>
            <person name="Culley D."/>
            <person name="Daum C."/>
            <person name="Ezra D."/>
            <person name="Gonzalez J."/>
            <person name="Henrissat B."/>
            <person name="Kuo A."/>
            <person name="Liang C."/>
            <person name="Lipzen A."/>
            <person name="Lutzoni F."/>
            <person name="Magnuson J."/>
            <person name="Mondo S."/>
            <person name="Nolan M."/>
            <person name="Ohm R."/>
            <person name="Pangilinan J."/>
            <person name="Park H.-J."/>
            <person name="Ramirez L."/>
            <person name="Alfaro M."/>
            <person name="Sun H."/>
            <person name="Tritt A."/>
            <person name="Yoshinaga Y."/>
            <person name="Zwiers L.-H."/>
            <person name="Turgeon B."/>
            <person name="Goodwin S."/>
            <person name="Spatafora J."/>
            <person name="Crous P."/>
            <person name="Grigoriev I."/>
        </authorList>
    </citation>
    <scope>NUCLEOTIDE SEQUENCE</scope>
    <source>
        <strain evidence="11">CBS 133067</strain>
    </source>
</reference>
<evidence type="ECO:0000256" key="4">
    <source>
        <dbReference type="ARBA" id="ARBA00023242"/>
    </source>
</evidence>
<gene>
    <name evidence="11" type="ORF">NA57DRAFT_25415</name>
</gene>
<name>A0A9P4I649_9PEZI</name>
<feature type="region of interest" description="Disordered" evidence="6">
    <location>
        <begin position="1228"/>
        <end position="1268"/>
    </location>
</feature>
<dbReference type="PROSITE" id="PS51038">
    <property type="entry name" value="BAH"/>
    <property type="match status" value="1"/>
</dbReference>
<dbReference type="FunFam" id="2.30.30.490:FF:000018">
    <property type="entry name" value="Lid2 complex component snt2"/>
    <property type="match status" value="1"/>
</dbReference>
<dbReference type="InterPro" id="IPR000949">
    <property type="entry name" value="ELM2_dom"/>
</dbReference>
<dbReference type="OrthoDB" id="336088at2759"/>
<keyword evidence="3" id="KW-0862">Zinc</keyword>
<feature type="compositionally biased region" description="Basic and acidic residues" evidence="6">
    <location>
        <begin position="39"/>
        <end position="56"/>
    </location>
</feature>
<dbReference type="CDD" id="cd15571">
    <property type="entry name" value="ePHD"/>
    <property type="match status" value="1"/>
</dbReference>
<evidence type="ECO:0000259" key="9">
    <source>
        <dbReference type="PROSITE" id="PS51156"/>
    </source>
</evidence>
<dbReference type="SMART" id="SM00249">
    <property type="entry name" value="PHD"/>
    <property type="match status" value="3"/>
</dbReference>
<feature type="domain" description="BAH" evidence="8">
    <location>
        <begin position="180"/>
        <end position="299"/>
    </location>
</feature>
<evidence type="ECO:0000313" key="11">
    <source>
        <dbReference type="EMBL" id="KAF2093139.1"/>
    </source>
</evidence>
<dbReference type="PROSITE" id="PS51156">
    <property type="entry name" value="ELM2"/>
    <property type="match status" value="1"/>
</dbReference>
<dbReference type="InterPro" id="IPR034732">
    <property type="entry name" value="EPHD"/>
</dbReference>
<dbReference type="GO" id="GO:0003682">
    <property type="term" value="F:chromatin binding"/>
    <property type="evidence" value="ECO:0007669"/>
    <property type="project" value="InterPro"/>
</dbReference>
<dbReference type="InterPro" id="IPR001965">
    <property type="entry name" value="Znf_PHD"/>
</dbReference>
<feature type="domain" description="PHD-type" evidence="10">
    <location>
        <begin position="1037"/>
        <end position="1158"/>
    </location>
</feature>
<feature type="compositionally biased region" description="Basic and acidic residues" evidence="6">
    <location>
        <begin position="876"/>
        <end position="899"/>
    </location>
</feature>